<keyword evidence="4" id="KW-1185">Reference proteome</keyword>
<evidence type="ECO:0000313" key="3">
    <source>
        <dbReference type="EMBL" id="CAK9058377.1"/>
    </source>
</evidence>
<feature type="region of interest" description="Disordered" evidence="2">
    <location>
        <begin position="118"/>
        <end position="169"/>
    </location>
</feature>
<evidence type="ECO:0000256" key="1">
    <source>
        <dbReference type="SAM" id="Coils"/>
    </source>
</evidence>
<feature type="region of interest" description="Disordered" evidence="2">
    <location>
        <begin position="1"/>
        <end position="37"/>
    </location>
</feature>
<accession>A0ABP0N3N4</accession>
<organism evidence="3 4">
    <name type="scientific">Durusdinium trenchii</name>
    <dbReference type="NCBI Taxonomy" id="1381693"/>
    <lineage>
        <taxon>Eukaryota</taxon>
        <taxon>Sar</taxon>
        <taxon>Alveolata</taxon>
        <taxon>Dinophyceae</taxon>
        <taxon>Suessiales</taxon>
        <taxon>Symbiodiniaceae</taxon>
        <taxon>Durusdinium</taxon>
    </lineage>
</organism>
<name>A0ABP0N3N4_9DINO</name>
<evidence type="ECO:0000256" key="2">
    <source>
        <dbReference type="SAM" id="MobiDB-lite"/>
    </source>
</evidence>
<gene>
    <name evidence="3" type="ORF">CCMP2556_LOCUS28774</name>
</gene>
<proteinExistence type="predicted"/>
<protein>
    <submittedName>
        <fullName evidence="3">Uncharacterized protein</fullName>
    </submittedName>
</protein>
<feature type="compositionally biased region" description="Basic and acidic residues" evidence="2">
    <location>
        <begin position="141"/>
        <end position="157"/>
    </location>
</feature>
<dbReference type="EMBL" id="CAXAMN010021361">
    <property type="protein sequence ID" value="CAK9058377.1"/>
    <property type="molecule type" value="Genomic_DNA"/>
</dbReference>
<reference evidence="3 4" key="1">
    <citation type="submission" date="2024-02" db="EMBL/GenBank/DDBJ databases">
        <authorList>
            <person name="Chen Y."/>
            <person name="Shah S."/>
            <person name="Dougan E. K."/>
            <person name="Thang M."/>
            <person name="Chan C."/>
        </authorList>
    </citation>
    <scope>NUCLEOTIDE SEQUENCE [LARGE SCALE GENOMIC DNA]</scope>
</reference>
<dbReference type="Proteomes" id="UP001642484">
    <property type="component" value="Unassembled WGS sequence"/>
</dbReference>
<sequence>MELNLFAEDEVAREPPSPHDPGRSPSRRWFKRSGHDVPAQAPNLSGIDITHAWMEVSDDPSIQWLRSFLAQYRTLHEPGRRSAGLQASTRRVMDLVCPEEAQPCKDFMKDFLFRLREQKEQESQSGSFQEKRQSGKTKPTAPKEERLCNKRQERKSFSETAGSTESPDVAAAVARAKRRASEEKRRQAKADEAAAKALQQEVRTRTSQRPFRCGNAGLRRLEFLFLFVCGGLSCYQNGTSTRQKTFINETKKKRGKLGREGRRKD</sequence>
<comment type="caution">
    <text evidence="3">The sequence shown here is derived from an EMBL/GenBank/DDBJ whole genome shotgun (WGS) entry which is preliminary data.</text>
</comment>
<keyword evidence="1" id="KW-0175">Coiled coil</keyword>
<feature type="compositionally biased region" description="Basic and acidic residues" evidence="2">
    <location>
        <begin position="10"/>
        <end position="22"/>
    </location>
</feature>
<feature type="coiled-coil region" evidence="1">
    <location>
        <begin position="171"/>
        <end position="201"/>
    </location>
</feature>
<evidence type="ECO:0000313" key="4">
    <source>
        <dbReference type="Proteomes" id="UP001642484"/>
    </source>
</evidence>